<dbReference type="AlphaFoldDB" id="A0A1Y6IYM3"/>
<dbReference type="Proteomes" id="UP001283366">
    <property type="component" value="Unassembled WGS sequence"/>
</dbReference>
<reference evidence="2 3" key="1">
    <citation type="submission" date="2017-05" db="EMBL/GenBank/DDBJ databases">
        <authorList>
            <person name="Song R."/>
            <person name="Chenine A.L."/>
            <person name="Ruprecht R.M."/>
        </authorList>
    </citation>
    <scope>NUCLEOTIDE SEQUENCE [LARGE SCALE GENOMIC DNA]</scope>
    <source>
        <strain evidence="2 3">CECT 7927</strain>
    </source>
</reference>
<reference evidence="1 4" key="2">
    <citation type="submission" date="2023-11" db="EMBL/GenBank/DDBJ databases">
        <title>Plant-associative lifestyle of Vibrio porteresiae and its evolutionary dynamics.</title>
        <authorList>
            <person name="Rameshkumar N."/>
            <person name="Kirti K."/>
        </authorList>
    </citation>
    <scope>NUCLEOTIDE SEQUENCE [LARGE SCALE GENOMIC DNA]</scope>
    <source>
        <strain evidence="1 4">MSSRF38</strain>
    </source>
</reference>
<proteinExistence type="predicted"/>
<evidence type="ECO:0000313" key="2">
    <source>
        <dbReference type="EMBL" id="SMS01143.1"/>
    </source>
</evidence>
<gene>
    <name evidence="1" type="ORF">SBX37_18490</name>
    <name evidence="2" type="ORF">VIM7927_02420</name>
</gene>
<protein>
    <submittedName>
        <fullName evidence="2">Uncharacterized protein</fullName>
    </submittedName>
</protein>
<dbReference type="RefSeq" id="WP_143693208.1">
    <property type="nucleotide sequence ID" value="NZ_AP024884.1"/>
</dbReference>
<dbReference type="Proteomes" id="UP000196125">
    <property type="component" value="Unassembled WGS sequence"/>
</dbReference>
<dbReference type="EMBL" id="JAWRCO010000002">
    <property type="protein sequence ID" value="MDW6004852.1"/>
    <property type="molecule type" value="Genomic_DNA"/>
</dbReference>
<accession>A0A1Y6IYM3</accession>
<name>A0A1Y6IYM3_9VIBR</name>
<organism evidence="2 3">
    <name type="scientific">Vibrio mangrovi</name>
    <dbReference type="NCBI Taxonomy" id="474394"/>
    <lineage>
        <taxon>Bacteria</taxon>
        <taxon>Pseudomonadati</taxon>
        <taxon>Pseudomonadota</taxon>
        <taxon>Gammaproteobacteria</taxon>
        <taxon>Vibrionales</taxon>
        <taxon>Vibrionaceae</taxon>
        <taxon>Vibrio</taxon>
    </lineage>
</organism>
<sequence>MRNADILTNFRTQIRTVNPRFTQKRSSLDTMLKALDKRIQDGTDDEDAALDDIRTAIQKNDQRIQKYKPYLYRLLNSWGNNSLSYLDEGDKRNFSMLAALDPHLCYIKRKEASAVRTQSYIKRFAFERAREPRKMLSQIDRGNILDIGLLNLSKLMWPGPANGFCSQSPIRKLVRDLAALNNDDISQWLPFLGFIVFNASLIDFQRNPPQPLEEDDEPTKLEKRQRIDDLEIFSLFFKPSVTQGNIYDDIGFNTCHDTAKGLLKLFTTNTVDHCQLDKGNHAGNIDNAIAGLNNLLTDDNFIGKVIHIDIHDHSFSLWPHAIVDEGDTDYERVESWAGQRWAQGIDAQFVPSLSLMDCLARDDNNRKCTQAQVKTLLQALVSGLQRIKTGLGNREMIQFSNYSYFMGNGQEAADRAILSHNFYLQSATPKTHDQMLETLQTCIGHANYIISH</sequence>
<dbReference type="EMBL" id="FXXI01000003">
    <property type="protein sequence ID" value="SMS01143.1"/>
    <property type="molecule type" value="Genomic_DNA"/>
</dbReference>
<evidence type="ECO:0000313" key="3">
    <source>
        <dbReference type="Proteomes" id="UP000196125"/>
    </source>
</evidence>
<evidence type="ECO:0000313" key="1">
    <source>
        <dbReference type="EMBL" id="MDW6004852.1"/>
    </source>
</evidence>
<evidence type="ECO:0000313" key="4">
    <source>
        <dbReference type="Proteomes" id="UP001283366"/>
    </source>
</evidence>
<keyword evidence="4" id="KW-1185">Reference proteome</keyword>